<evidence type="ECO:0000313" key="5">
    <source>
        <dbReference type="EMBL" id="SUA46425.1"/>
    </source>
</evidence>
<evidence type="ECO:0000256" key="2">
    <source>
        <dbReference type="ARBA" id="ARBA00023125"/>
    </source>
</evidence>
<feature type="domain" description="HTH araC/xylS-type" evidence="4">
    <location>
        <begin position="233"/>
        <end position="336"/>
    </location>
</feature>
<organism evidence="5 6">
    <name type="scientific">Nocardia africana</name>
    <dbReference type="NCBI Taxonomy" id="134964"/>
    <lineage>
        <taxon>Bacteria</taxon>
        <taxon>Bacillati</taxon>
        <taxon>Actinomycetota</taxon>
        <taxon>Actinomycetes</taxon>
        <taxon>Mycobacteriales</taxon>
        <taxon>Nocardiaceae</taxon>
        <taxon>Nocardia</taxon>
    </lineage>
</organism>
<dbReference type="PANTHER" id="PTHR47894">
    <property type="entry name" value="HTH-TYPE TRANSCRIPTIONAL REGULATOR GADX"/>
    <property type="match status" value="1"/>
</dbReference>
<sequence>METKTRMLLARSTASAALLAAVSIEHGMELPAILEGTGIDPVTLEDSDADIQAEQELRLVRNVVAGVGNVPGIGLSAGSRYQLATHGVWALCVLSAPTVRTALHTAIEYIDLGSSFFDWQLRECADGVDIVIDTACVPATIRTFLIERDVACVVAAARGVFDLQQPLTRIELSCPMPDYEELYDRVLGCRPIFGAAATRLTVSPSILNRSMPQANPHAAAMAERQCQDLRRRRRLRTSVAAQVRQLLLACGGSASQQEIAADLRLSVRTMFRRLAEEGTTFRELVDETRHLIAADGLASGESVEVVAARLGYTHVGGFTRAFKRWTGTTPARFCRVSNRHG</sequence>
<keyword evidence="1" id="KW-0805">Transcription regulation</keyword>
<reference evidence="5 6" key="1">
    <citation type="submission" date="2018-06" db="EMBL/GenBank/DDBJ databases">
        <authorList>
            <consortium name="Pathogen Informatics"/>
            <person name="Doyle S."/>
        </authorList>
    </citation>
    <scope>NUCLEOTIDE SEQUENCE [LARGE SCALE GENOMIC DNA]</scope>
    <source>
        <strain evidence="5 6">NCTC13184</strain>
    </source>
</reference>
<dbReference type="SMART" id="SM00342">
    <property type="entry name" value="HTH_ARAC"/>
    <property type="match status" value="1"/>
</dbReference>
<dbReference type="OrthoDB" id="5241536at2"/>
<dbReference type="InterPro" id="IPR032687">
    <property type="entry name" value="AraC-type_N"/>
</dbReference>
<accession>A0A378X0R7</accession>
<dbReference type="Proteomes" id="UP000255082">
    <property type="component" value="Unassembled WGS sequence"/>
</dbReference>
<dbReference type="EMBL" id="UGRU01000001">
    <property type="protein sequence ID" value="SUA46425.1"/>
    <property type="molecule type" value="Genomic_DNA"/>
</dbReference>
<dbReference type="Gene3D" id="1.10.10.60">
    <property type="entry name" value="Homeodomain-like"/>
    <property type="match status" value="1"/>
</dbReference>
<proteinExistence type="predicted"/>
<dbReference type="Pfam" id="PF12625">
    <property type="entry name" value="Arabinose_bd"/>
    <property type="match status" value="1"/>
</dbReference>
<dbReference type="PANTHER" id="PTHR47894:SF1">
    <property type="entry name" value="HTH-TYPE TRANSCRIPTIONAL REGULATOR VQSM"/>
    <property type="match status" value="1"/>
</dbReference>
<dbReference type="Pfam" id="PF12833">
    <property type="entry name" value="HTH_18"/>
    <property type="match status" value="1"/>
</dbReference>
<dbReference type="InterPro" id="IPR009057">
    <property type="entry name" value="Homeodomain-like_sf"/>
</dbReference>
<protein>
    <submittedName>
        <fullName evidence="5">M5 polypeptide</fullName>
    </submittedName>
</protein>
<keyword evidence="2" id="KW-0238">DNA-binding</keyword>
<dbReference type="SUPFAM" id="SSF46689">
    <property type="entry name" value="Homeodomain-like"/>
    <property type="match status" value="1"/>
</dbReference>
<dbReference type="RefSeq" id="WP_062962254.1">
    <property type="nucleotide sequence ID" value="NZ_JAJFOE010000001.1"/>
</dbReference>
<name>A0A378X0R7_9NOCA</name>
<dbReference type="GO" id="GO:0005829">
    <property type="term" value="C:cytosol"/>
    <property type="evidence" value="ECO:0007669"/>
    <property type="project" value="TreeGrafter"/>
</dbReference>
<keyword evidence="3" id="KW-0804">Transcription</keyword>
<dbReference type="GO" id="GO:0003700">
    <property type="term" value="F:DNA-binding transcription factor activity"/>
    <property type="evidence" value="ECO:0007669"/>
    <property type="project" value="InterPro"/>
</dbReference>
<evidence type="ECO:0000256" key="1">
    <source>
        <dbReference type="ARBA" id="ARBA00023015"/>
    </source>
</evidence>
<dbReference type="AlphaFoldDB" id="A0A378X0R7"/>
<evidence type="ECO:0000259" key="4">
    <source>
        <dbReference type="PROSITE" id="PS01124"/>
    </source>
</evidence>
<evidence type="ECO:0000256" key="3">
    <source>
        <dbReference type="ARBA" id="ARBA00023163"/>
    </source>
</evidence>
<dbReference type="GO" id="GO:0000976">
    <property type="term" value="F:transcription cis-regulatory region binding"/>
    <property type="evidence" value="ECO:0007669"/>
    <property type="project" value="TreeGrafter"/>
</dbReference>
<dbReference type="PROSITE" id="PS01124">
    <property type="entry name" value="HTH_ARAC_FAMILY_2"/>
    <property type="match status" value="1"/>
</dbReference>
<evidence type="ECO:0000313" key="6">
    <source>
        <dbReference type="Proteomes" id="UP000255082"/>
    </source>
</evidence>
<gene>
    <name evidence="5" type="primary">appY_2</name>
    <name evidence="5" type="ORF">NCTC13184_04950</name>
</gene>
<dbReference type="InterPro" id="IPR018060">
    <property type="entry name" value="HTH_AraC"/>
</dbReference>